<dbReference type="EMBL" id="MF403008">
    <property type="protein sequence ID" value="AUZ95426.1"/>
    <property type="molecule type" value="Genomic_DNA"/>
</dbReference>
<dbReference type="KEGG" id="vg:40088675"/>
<reference evidence="1 2" key="1">
    <citation type="submission" date="2017-06" db="EMBL/GenBank/DDBJ databases">
        <authorList>
            <person name="Kim H.J."/>
            <person name="Triplett B.A."/>
        </authorList>
    </citation>
    <scope>NUCLEOTIDE SEQUENCE [LARGE SCALE GENOMIC DNA]</scope>
</reference>
<dbReference type="GeneID" id="40088675"/>
<keyword evidence="2" id="KW-1185">Reference proteome</keyword>
<name>A0A2L0V0Y8_9CAUD</name>
<evidence type="ECO:0000313" key="1">
    <source>
        <dbReference type="EMBL" id="AUZ95426.1"/>
    </source>
</evidence>
<protein>
    <submittedName>
        <fullName evidence="1">Uncharacterized protein</fullName>
    </submittedName>
</protein>
<dbReference type="Proteomes" id="UP000223025">
    <property type="component" value="Segment"/>
</dbReference>
<evidence type="ECO:0000313" key="2">
    <source>
        <dbReference type="Proteomes" id="UP000223025"/>
    </source>
</evidence>
<organism evidence="1 2">
    <name type="scientific">Agrobacterium phage Atu_ph07</name>
    <dbReference type="NCBI Taxonomy" id="2024264"/>
    <lineage>
        <taxon>Viruses</taxon>
        <taxon>Duplodnaviria</taxon>
        <taxon>Heunggongvirae</taxon>
        <taxon>Uroviricota</taxon>
        <taxon>Caudoviricetes</taxon>
        <taxon>Polybotosvirus</taxon>
        <taxon>Polybotosvirus Atuph07</taxon>
    </lineage>
</organism>
<dbReference type="RefSeq" id="YP_009612337.1">
    <property type="nucleotide sequence ID" value="NC_042013.1"/>
</dbReference>
<proteinExistence type="predicted"/>
<accession>A0A2L0V0Y8</accession>
<sequence>MRLIDLLEHTLTEMPRLISDFSTHLDRLESNKSFTKSVMNAGYDVLEETDKYLFILNSNENYMVIDKETGLTSFLCELEYPTHFKLSGDYVTQAMIWRSKGNTPNNIVFKTFFDYILPSHTGVISDIVQSEKGRTMWYRLMDKANSMGKTIQYYEGGNIETFDGGNLFDWIEEKRGWSRNKADAAHTKLFIIKN</sequence>